<gene>
    <name evidence="8" type="ORF">ZT3D7_G6579</name>
</gene>
<comment type="similarity">
    <text evidence="1">Belongs to the peptidase M24 family.</text>
</comment>
<dbReference type="PROSITE" id="PS01359">
    <property type="entry name" value="ZF_PHD_1"/>
    <property type="match status" value="1"/>
</dbReference>
<feature type="region of interest" description="Disordered" evidence="6">
    <location>
        <begin position="1434"/>
        <end position="1468"/>
    </location>
</feature>
<dbReference type="CDD" id="cd15535">
    <property type="entry name" value="PHD1_Rco1"/>
    <property type="match status" value="1"/>
</dbReference>
<evidence type="ECO:0000256" key="1">
    <source>
        <dbReference type="ARBA" id="ARBA00007319"/>
    </source>
</evidence>
<evidence type="ECO:0000256" key="4">
    <source>
        <dbReference type="ARBA" id="ARBA00022833"/>
    </source>
</evidence>
<dbReference type="InterPro" id="IPR013083">
    <property type="entry name" value="Znf_RING/FYVE/PHD"/>
</dbReference>
<feature type="region of interest" description="Disordered" evidence="6">
    <location>
        <begin position="387"/>
        <end position="507"/>
    </location>
</feature>
<feature type="region of interest" description="Disordered" evidence="6">
    <location>
        <begin position="730"/>
        <end position="1060"/>
    </location>
</feature>
<proteinExistence type="inferred from homology"/>
<dbReference type="STRING" id="1276538.A0A1X7RVG7"/>
<dbReference type="InterPro" id="IPR019786">
    <property type="entry name" value="Zinc_finger_PHD-type_CS"/>
</dbReference>
<dbReference type="PANTHER" id="PTHR47636:SF1">
    <property type="entry name" value="TRANSCRIPTIONAL REGULATORY PROTEIN RCO1"/>
    <property type="match status" value="1"/>
</dbReference>
<dbReference type="Gene3D" id="3.90.230.10">
    <property type="entry name" value="Creatinase/methionine aminopeptidase superfamily"/>
    <property type="match status" value="1"/>
</dbReference>
<evidence type="ECO:0000313" key="8">
    <source>
        <dbReference type="EMBL" id="SMQ51426.1"/>
    </source>
</evidence>
<feature type="compositionally biased region" description="Basic residues" evidence="6">
    <location>
        <begin position="806"/>
        <end position="823"/>
    </location>
</feature>
<dbReference type="Gene3D" id="3.30.40.10">
    <property type="entry name" value="Zinc/RING finger domain, C3HC4 (zinc finger)"/>
    <property type="match status" value="2"/>
</dbReference>
<dbReference type="InterPro" id="IPR036005">
    <property type="entry name" value="Creatinase/aminopeptidase-like"/>
</dbReference>
<protein>
    <recommendedName>
        <fullName evidence="7">PHD-type domain-containing protein</fullName>
    </recommendedName>
</protein>
<dbReference type="Pfam" id="PF00628">
    <property type="entry name" value="PHD"/>
    <property type="match status" value="1"/>
</dbReference>
<dbReference type="InterPro" id="IPR011011">
    <property type="entry name" value="Znf_FYVE_PHD"/>
</dbReference>
<feature type="region of interest" description="Disordered" evidence="6">
    <location>
        <begin position="520"/>
        <end position="662"/>
    </location>
</feature>
<dbReference type="PANTHER" id="PTHR47636">
    <property type="entry name" value="TRANSCRIPTIONAL REGULATORY PROTEIN RCO1"/>
    <property type="match status" value="1"/>
</dbReference>
<dbReference type="InterPro" id="IPR036390">
    <property type="entry name" value="WH_DNA-bd_sf"/>
</dbReference>
<evidence type="ECO:0000256" key="6">
    <source>
        <dbReference type="SAM" id="MobiDB-lite"/>
    </source>
</evidence>
<keyword evidence="3 5" id="KW-0863">Zinc-finger</keyword>
<feature type="compositionally biased region" description="Acidic residues" evidence="6">
    <location>
        <begin position="409"/>
        <end position="424"/>
    </location>
</feature>
<dbReference type="Proteomes" id="UP000215127">
    <property type="component" value="Chromosome 6"/>
</dbReference>
<dbReference type="GO" id="GO:0006357">
    <property type="term" value="P:regulation of transcription by RNA polymerase II"/>
    <property type="evidence" value="ECO:0007669"/>
    <property type="project" value="TreeGrafter"/>
</dbReference>
<dbReference type="GO" id="GO:0032221">
    <property type="term" value="C:Rpd3S complex"/>
    <property type="evidence" value="ECO:0007669"/>
    <property type="project" value="TreeGrafter"/>
</dbReference>
<reference evidence="8 9" key="1">
    <citation type="submission" date="2016-06" db="EMBL/GenBank/DDBJ databases">
        <authorList>
            <person name="Kjaerup R.B."/>
            <person name="Dalgaard T.S."/>
            <person name="Juul-Madsen H.R."/>
        </authorList>
    </citation>
    <scope>NUCLEOTIDE SEQUENCE [LARGE SCALE GENOMIC DNA]</scope>
</reference>
<dbReference type="FunFam" id="3.90.230.10:FF:000016">
    <property type="entry name" value="Putative curved dna-binding protein"/>
    <property type="match status" value="1"/>
</dbReference>
<feature type="compositionally biased region" description="Low complexity" evidence="6">
    <location>
        <begin position="617"/>
        <end position="633"/>
    </location>
</feature>
<evidence type="ECO:0000256" key="3">
    <source>
        <dbReference type="ARBA" id="ARBA00022771"/>
    </source>
</evidence>
<keyword evidence="2" id="KW-0479">Metal-binding</keyword>
<feature type="compositionally biased region" description="Pro residues" evidence="6">
    <location>
        <begin position="767"/>
        <end position="781"/>
    </location>
</feature>
<dbReference type="InterPro" id="IPR052819">
    <property type="entry name" value="Chromatin_regulatory_protein"/>
</dbReference>
<dbReference type="FunFam" id="1.10.10.10:FF:000029">
    <property type="entry name" value="Proliferation-associated 2G4, a"/>
    <property type="match status" value="1"/>
</dbReference>
<feature type="compositionally biased region" description="Low complexity" evidence="6">
    <location>
        <begin position="949"/>
        <end position="987"/>
    </location>
</feature>
<dbReference type="EMBL" id="LT853697">
    <property type="protein sequence ID" value="SMQ51426.1"/>
    <property type="molecule type" value="Genomic_DNA"/>
</dbReference>
<evidence type="ECO:0000256" key="5">
    <source>
        <dbReference type="PROSITE-ProRule" id="PRU00146"/>
    </source>
</evidence>
<feature type="compositionally biased region" description="Basic and acidic residues" evidence="6">
    <location>
        <begin position="915"/>
        <end position="924"/>
    </location>
</feature>
<name>A0A1X7RVG7_ZYMT9</name>
<feature type="compositionally biased region" description="Basic and acidic residues" evidence="6">
    <location>
        <begin position="474"/>
        <end position="489"/>
    </location>
</feature>
<dbReference type="SUPFAM" id="SSF57903">
    <property type="entry name" value="FYVE/PHD zinc finger"/>
    <property type="match status" value="2"/>
</dbReference>
<evidence type="ECO:0000259" key="7">
    <source>
        <dbReference type="PROSITE" id="PS50016"/>
    </source>
</evidence>
<feature type="compositionally biased region" description="Polar residues" evidence="6">
    <location>
        <begin position="993"/>
        <end position="1003"/>
    </location>
</feature>
<dbReference type="CDD" id="cd15534">
    <property type="entry name" value="PHD2_PHF12_Rco1"/>
    <property type="match status" value="1"/>
</dbReference>
<dbReference type="PROSITE" id="PS50016">
    <property type="entry name" value="ZF_PHD_2"/>
    <property type="match status" value="1"/>
</dbReference>
<feature type="compositionally biased region" description="Pro residues" evidence="6">
    <location>
        <begin position="634"/>
        <end position="644"/>
    </location>
</feature>
<feature type="compositionally biased region" description="Polar residues" evidence="6">
    <location>
        <begin position="738"/>
        <end position="761"/>
    </location>
</feature>
<dbReference type="InterPro" id="IPR019787">
    <property type="entry name" value="Znf_PHD-finger"/>
</dbReference>
<feature type="compositionally biased region" description="Low complexity" evidence="6">
    <location>
        <begin position="1435"/>
        <end position="1451"/>
    </location>
</feature>
<dbReference type="SUPFAM" id="SSF46785">
    <property type="entry name" value="Winged helix' DNA-binding domain"/>
    <property type="match status" value="1"/>
</dbReference>
<dbReference type="InterPro" id="IPR001965">
    <property type="entry name" value="Znf_PHD"/>
</dbReference>
<feature type="compositionally biased region" description="Basic and acidic residues" evidence="6">
    <location>
        <begin position="449"/>
        <end position="458"/>
    </location>
</feature>
<evidence type="ECO:0000313" key="9">
    <source>
        <dbReference type="Proteomes" id="UP000215127"/>
    </source>
</evidence>
<feature type="compositionally biased region" description="Polar residues" evidence="6">
    <location>
        <begin position="839"/>
        <end position="851"/>
    </location>
</feature>
<sequence>MAATQEAPVDYSLANPDTLTKYKTAATISQKVLETVSGWCTDGAKIVDICQRGDKLLDEEVSKVYKGKKIAKGISHPCTVSPSTYVTPYTPLTTDAEEAETTIKAGEAVKIQLGAQIDGFGSIVCDTVIVPEKNASDKTISGRTADLLLATYWANEVMLRTLLPPGLLAAGTEEEKKKAQAVKPYSQSKITQLLEKVVKSYDCNLVENTTSWVFERNEIEGKKRIITAPGEGTKGEGLPEVGEAWGVEIGVSTGTGKVKTFPNRPTLHRRTTTTYGLKRPSSRATLSEVKQKFGTFPFSLRQLDDERSGKVGVVECVRGGVIRQYEVIGATDGEPVSRLFTTVAVTKNGVQKLAAPPVPDIAQWKSDKKITDEEVLKILELPLSKSSAKPKKANKKKKKPAKKAAAAKEEEESDEEEESSDEEPPPNPPFPAPLWRMRSFPTKAMPSAADRRDPERRSTAQPTEPTSRSQSRNTVKDKTKEKTFMDRWVEPSLAVPKPSYQDHGGVPYGVLDGMQSLGELPSAKVKARVRPEGNRKSVLGRSSAVAGGADAQETPEGSPAPRLETPQETTPQPELPTQPPVVIDDEKDDDYAPKGNTNGQTRERTTRSRNVKRKSEPASSATPAPALTVVTAPTPTPAPPTPIPKRPKSSHSSTGQQYEYDGKKLKRIVEAAKARAIEVGKPDLAAAVNEIYEQSKTDDRLHTLLEAILTQHATPAQNESFQEYVRAAKKKLKDAKNSLRQQPASSSSKSNGTQEKPQVINTSSPAKPTPSQQPPPPPPPILASAPTESSPPIPSTEAADIVKPKVSLKLKSPAKHQHRRRQGKGVMSVSPRKRAGSAGSDSSLTDLTSNEGDARADDMDLDGPDELNNGPVAPAPPPTRLNGPKGSKDQAAERGSLAVPGSGAAKRSSVEAELEQERDRELAKKKQKLGESVAREYDFQESSVRPHLSARGSRASQLRQSAAAPSPLNLQVNGTRGSSVRGSRAVSIEGESPLSSPATSRQGTPRAARTMAPKLGGKRAKTKQSPEKKQLAGYAGLSGAGGAGRASPIGDDDNEERSENNDFCSACQGSGYLLCCDGCDRSFHFTCLDPPINDNAKELDEPWFCYICVANRPAALLSPEKGPTARGVFAPLLHGLRKQNPATFKLPVDLREFFDGVSTDKNGAFVEQLNGKPTRNRPGYSEEQPDYVKLRDSKGYVHCFCCGLTSHPAQGPKRPLVTCDHCGQHWHLDCLDPPLANPPAVNQNGKKVHDWMCPLHADQELRKIETGLLNRRTIHLRKPKVPKIVQTALTRGSRNNGIIEVVDDSSDDSDSEFYELDDGGTVYKLPAQGIKLDFIDKVKSTRVQQLRDDHAHRRARLRNPRFLANTHRSALKEANFSSRPFNEQQIALQLTQFANTNKDLDLGADQVENLVGTLIAEAPPDVVEQMMSTKTITTSAAPDPAGKPKSSSSAVPPSPPVSEQQTGAAAGEVISEALRKELLALQELIRRRLEGSGPAVVKSEAT</sequence>
<dbReference type="Gene3D" id="1.10.10.10">
    <property type="entry name" value="Winged helix-like DNA-binding domain superfamily/Winged helix DNA-binding domain"/>
    <property type="match status" value="1"/>
</dbReference>
<dbReference type="CDD" id="cd01089">
    <property type="entry name" value="PA2G4-like"/>
    <property type="match status" value="1"/>
</dbReference>
<feature type="compositionally biased region" description="Low complexity" evidence="6">
    <location>
        <begin position="563"/>
        <end position="572"/>
    </location>
</feature>
<organism evidence="8 9">
    <name type="scientific">Zymoseptoria tritici (strain ST99CH_3D7)</name>
    <dbReference type="NCBI Taxonomy" id="1276538"/>
    <lineage>
        <taxon>Eukaryota</taxon>
        <taxon>Fungi</taxon>
        <taxon>Dikarya</taxon>
        <taxon>Ascomycota</taxon>
        <taxon>Pezizomycotina</taxon>
        <taxon>Dothideomycetes</taxon>
        <taxon>Dothideomycetidae</taxon>
        <taxon>Mycosphaerellales</taxon>
        <taxon>Mycosphaerellaceae</taxon>
        <taxon>Zymoseptoria</taxon>
    </lineage>
</organism>
<accession>A0A1X7RVG7</accession>
<evidence type="ECO:0000256" key="2">
    <source>
        <dbReference type="ARBA" id="ARBA00022723"/>
    </source>
</evidence>
<dbReference type="GO" id="GO:0008270">
    <property type="term" value="F:zinc ion binding"/>
    <property type="evidence" value="ECO:0007669"/>
    <property type="project" value="UniProtKB-KW"/>
</dbReference>
<feature type="compositionally biased region" description="Basic residues" evidence="6">
    <location>
        <begin position="388"/>
        <end position="402"/>
    </location>
</feature>
<dbReference type="SMART" id="SM00249">
    <property type="entry name" value="PHD"/>
    <property type="match status" value="2"/>
</dbReference>
<dbReference type="SUPFAM" id="SSF55920">
    <property type="entry name" value="Creatinase/aminopeptidase"/>
    <property type="match status" value="1"/>
</dbReference>
<feature type="domain" description="PHD-type" evidence="7">
    <location>
        <begin position="1061"/>
        <end position="1111"/>
    </location>
</feature>
<feature type="compositionally biased region" description="Polar residues" evidence="6">
    <location>
        <begin position="459"/>
        <end position="473"/>
    </location>
</feature>
<dbReference type="InterPro" id="IPR036388">
    <property type="entry name" value="WH-like_DNA-bd_sf"/>
</dbReference>
<keyword evidence="9" id="KW-1185">Reference proteome</keyword>
<keyword evidence="4" id="KW-0862">Zinc</keyword>